<evidence type="ECO:0000313" key="14">
    <source>
        <dbReference type="EMBL" id="UTC24937.1"/>
    </source>
</evidence>
<evidence type="ECO:0000256" key="2">
    <source>
        <dbReference type="ARBA" id="ARBA00007367"/>
    </source>
</evidence>
<evidence type="ECO:0000256" key="5">
    <source>
        <dbReference type="ARBA" id="ARBA00022475"/>
    </source>
</evidence>
<keyword evidence="7 12" id="KW-1133">Transmembrane helix</keyword>
<reference evidence="14 15" key="1">
    <citation type="journal article" date="2022" name="Nat. Microbiol.">
        <title>The microbiome of a bacterivorous marine choanoflagellate contains a resource-demanding obligate bacterial associate.</title>
        <authorList>
            <person name="Needham D.M."/>
            <person name="Poirier C."/>
            <person name="Bachy C."/>
            <person name="George E.E."/>
            <person name="Wilken S."/>
            <person name="Yung C.C.M."/>
            <person name="Limardo A.J."/>
            <person name="Morando M."/>
            <person name="Sudek L."/>
            <person name="Malmstrom R.R."/>
            <person name="Keeling P.J."/>
            <person name="Santoro A.E."/>
            <person name="Worden A.Z."/>
        </authorList>
    </citation>
    <scope>NUCLEOTIDE SEQUENCE [LARGE SCALE GENOMIC DNA]</scope>
    <source>
        <strain evidence="14 15">Comchoano-1</strain>
    </source>
</reference>
<feature type="transmembrane region" description="Helical" evidence="12">
    <location>
        <begin position="382"/>
        <end position="406"/>
    </location>
</feature>
<feature type="transmembrane region" description="Helical" evidence="12">
    <location>
        <begin position="101"/>
        <end position="124"/>
    </location>
</feature>
<keyword evidence="10 12" id="KW-0472">Membrane</keyword>
<dbReference type="InterPro" id="IPR018422">
    <property type="entry name" value="Cation/H_exchanger_CPA1"/>
</dbReference>
<feature type="transmembrane region" description="Helical" evidence="12">
    <location>
        <begin position="202"/>
        <end position="223"/>
    </location>
</feature>
<feature type="transmembrane region" description="Helical" evidence="12">
    <location>
        <begin position="6"/>
        <end position="22"/>
    </location>
</feature>
<keyword evidence="3" id="KW-0813">Transport</keyword>
<feature type="domain" description="Cation/H+ exchanger transmembrane" evidence="13">
    <location>
        <begin position="14"/>
        <end position="405"/>
    </location>
</feature>
<keyword evidence="15" id="KW-1185">Reference proteome</keyword>
<comment type="subcellular location">
    <subcellularLocation>
        <location evidence="1">Cell membrane</location>
        <topology evidence="1">Multi-pass membrane protein</topology>
    </subcellularLocation>
</comment>
<evidence type="ECO:0000256" key="7">
    <source>
        <dbReference type="ARBA" id="ARBA00022989"/>
    </source>
</evidence>
<feature type="transmembrane region" description="Helical" evidence="12">
    <location>
        <begin position="318"/>
        <end position="344"/>
    </location>
</feature>
<comment type="similarity">
    <text evidence="2">Belongs to the monovalent cation:proton antiporter 1 (CPA1) transporter (TC 2.A.36) family.</text>
</comment>
<evidence type="ECO:0000256" key="11">
    <source>
        <dbReference type="ARBA" id="ARBA00023201"/>
    </source>
</evidence>
<evidence type="ECO:0000256" key="9">
    <source>
        <dbReference type="ARBA" id="ARBA00023065"/>
    </source>
</evidence>
<evidence type="ECO:0000256" key="4">
    <source>
        <dbReference type="ARBA" id="ARBA00022449"/>
    </source>
</evidence>
<proteinExistence type="inferred from homology"/>
<protein>
    <submittedName>
        <fullName evidence="14">Sodium:proton antiporter</fullName>
    </submittedName>
</protein>
<keyword evidence="8" id="KW-0915">Sodium</keyword>
<organism evidence="14 15">
    <name type="scientific">Candidatus Comchoanobacter bicostacola</name>
    <dbReference type="NCBI Taxonomy" id="2919598"/>
    <lineage>
        <taxon>Bacteria</taxon>
        <taxon>Pseudomonadati</taxon>
        <taxon>Pseudomonadota</taxon>
        <taxon>Gammaproteobacteria</taxon>
        <taxon>Candidatus Comchoanobacterales</taxon>
        <taxon>Candidatus Comchoanobacteraceae</taxon>
        <taxon>Candidatus Comchoanobacter</taxon>
    </lineage>
</organism>
<keyword evidence="11" id="KW-0739">Sodium transport</keyword>
<evidence type="ECO:0000256" key="1">
    <source>
        <dbReference type="ARBA" id="ARBA00004651"/>
    </source>
</evidence>
<keyword evidence="4" id="KW-0050">Antiport</keyword>
<evidence type="ECO:0000313" key="15">
    <source>
        <dbReference type="Proteomes" id="UP001055955"/>
    </source>
</evidence>
<evidence type="ECO:0000256" key="12">
    <source>
        <dbReference type="SAM" id="Phobius"/>
    </source>
</evidence>
<dbReference type="PANTHER" id="PTHR10110:SF195">
    <property type="entry name" value="NA(+)_H(+) ANTIPORTER NHAS2"/>
    <property type="match status" value="1"/>
</dbReference>
<accession>A0ABY5DMT8</accession>
<feature type="transmembrane region" description="Helical" evidence="12">
    <location>
        <begin position="235"/>
        <end position="252"/>
    </location>
</feature>
<evidence type="ECO:0000256" key="3">
    <source>
        <dbReference type="ARBA" id="ARBA00022448"/>
    </source>
</evidence>
<feature type="transmembrane region" description="Helical" evidence="12">
    <location>
        <begin position="130"/>
        <end position="152"/>
    </location>
</feature>
<feature type="transmembrane region" description="Helical" evidence="12">
    <location>
        <begin position="31"/>
        <end position="57"/>
    </location>
</feature>
<gene>
    <name evidence="14" type="ORF">MMH89_02085</name>
</gene>
<keyword evidence="5" id="KW-1003">Cell membrane</keyword>
<evidence type="ECO:0000256" key="10">
    <source>
        <dbReference type="ARBA" id="ARBA00023136"/>
    </source>
</evidence>
<sequence>MNALQTVMILISFSTLLGYISARHLRVQPSVAILCMSLISIIALKTIDTTLAPIIYLQHISNLVNAANFRSVLIDLMLPMLLFAGAASLRTNLIKKRAVEISMLAIVSTLLSMIIIGFGLHWITNALNNPIPLIHCFLFGALISPTDPVAVVGMLKHANIEPEIEAKVAGESLFNDGIGIVMFLTIAQLIEDQSQAVTLSSTLLRFLTEVLGGLSIGIVSGLVCKRIMILQDTDTHTNLLISLFVVTGIYTLCNLVHISGALAVVACGLIISHHIEKHSHAKSVLRHFWGTLEEILNMILYLLIGFESINMSLGTPEIILSVSIIILALLTRSFTVILPFRTLLRHKKVSKQAERILIWGGLRGGLAIALALSIPYSPYHNWIMIATYAVVCFTNLIQGSTIRYLIQPGSTSTQ</sequence>
<dbReference type="InterPro" id="IPR006153">
    <property type="entry name" value="Cation/H_exchanger_TM"/>
</dbReference>
<dbReference type="Pfam" id="PF00999">
    <property type="entry name" value="Na_H_Exchanger"/>
    <property type="match status" value="1"/>
</dbReference>
<feature type="transmembrane region" description="Helical" evidence="12">
    <location>
        <begin position="173"/>
        <end position="190"/>
    </location>
</feature>
<feature type="transmembrane region" description="Helical" evidence="12">
    <location>
        <begin position="356"/>
        <end position="376"/>
    </location>
</feature>
<dbReference type="RefSeq" id="WP_258568726.1">
    <property type="nucleotide sequence ID" value="NZ_CP092900.1"/>
</dbReference>
<dbReference type="Proteomes" id="UP001055955">
    <property type="component" value="Chromosome"/>
</dbReference>
<feature type="transmembrane region" description="Helical" evidence="12">
    <location>
        <begin position="69"/>
        <end position="89"/>
    </location>
</feature>
<keyword evidence="6 12" id="KW-0812">Transmembrane</keyword>
<dbReference type="Gene3D" id="6.10.140.1330">
    <property type="match status" value="1"/>
</dbReference>
<evidence type="ECO:0000256" key="8">
    <source>
        <dbReference type="ARBA" id="ARBA00023053"/>
    </source>
</evidence>
<dbReference type="PANTHER" id="PTHR10110">
    <property type="entry name" value="SODIUM/HYDROGEN EXCHANGER"/>
    <property type="match status" value="1"/>
</dbReference>
<evidence type="ECO:0000256" key="6">
    <source>
        <dbReference type="ARBA" id="ARBA00022692"/>
    </source>
</evidence>
<name>A0ABY5DMT8_9GAMM</name>
<keyword evidence="9" id="KW-0406">Ion transport</keyword>
<evidence type="ECO:0000259" key="13">
    <source>
        <dbReference type="Pfam" id="PF00999"/>
    </source>
</evidence>
<dbReference type="EMBL" id="CP092900">
    <property type="protein sequence ID" value="UTC24937.1"/>
    <property type="molecule type" value="Genomic_DNA"/>
</dbReference>